<sequence>MHVFDFAMAGAYCKSLYAFSGDQHQQGLRFEAGEIIKVIQASAGGWWEGEKDGVRGWFPASYVQVLEAWW</sequence>
<reference evidence="4" key="2">
    <citation type="journal article" date="2015" name="Fish Shellfish Immunol.">
        <title>Early steps in the European eel (Anguilla anguilla)-Vibrio vulnificus interaction in the gills: Role of the RtxA13 toxin.</title>
        <authorList>
            <person name="Callol A."/>
            <person name="Pajuelo D."/>
            <person name="Ebbesson L."/>
            <person name="Teles M."/>
            <person name="MacKenzie S."/>
            <person name="Amaro C."/>
        </authorList>
    </citation>
    <scope>NUCLEOTIDE SEQUENCE</scope>
</reference>
<organism evidence="4">
    <name type="scientific">Anguilla anguilla</name>
    <name type="common">European freshwater eel</name>
    <name type="synonym">Muraena anguilla</name>
    <dbReference type="NCBI Taxonomy" id="7936"/>
    <lineage>
        <taxon>Eukaryota</taxon>
        <taxon>Metazoa</taxon>
        <taxon>Chordata</taxon>
        <taxon>Craniata</taxon>
        <taxon>Vertebrata</taxon>
        <taxon>Euteleostomi</taxon>
        <taxon>Actinopterygii</taxon>
        <taxon>Neopterygii</taxon>
        <taxon>Teleostei</taxon>
        <taxon>Anguilliformes</taxon>
        <taxon>Anguillidae</taxon>
        <taxon>Anguilla</taxon>
    </lineage>
</organism>
<evidence type="ECO:0000259" key="3">
    <source>
        <dbReference type="PROSITE" id="PS50002"/>
    </source>
</evidence>
<evidence type="ECO:0000256" key="1">
    <source>
        <dbReference type="ARBA" id="ARBA00022443"/>
    </source>
</evidence>
<dbReference type="PANTHER" id="PTHR46026:SF1">
    <property type="entry name" value="RHO-TYPE GUANINE NUCLEOTIDE EXCHANGE FACTOR, ISOFORM F"/>
    <property type="match status" value="1"/>
</dbReference>
<dbReference type="PROSITE" id="PS50002">
    <property type="entry name" value="SH3"/>
    <property type="match status" value="1"/>
</dbReference>
<protein>
    <recommendedName>
        <fullName evidence="3">SH3 domain-containing protein</fullName>
    </recommendedName>
</protein>
<feature type="domain" description="SH3" evidence="3">
    <location>
        <begin position="8"/>
        <end position="68"/>
    </location>
</feature>
<dbReference type="Gene3D" id="2.30.30.40">
    <property type="entry name" value="SH3 Domains"/>
    <property type="match status" value="1"/>
</dbReference>
<dbReference type="SMART" id="SM00326">
    <property type="entry name" value="SH3"/>
    <property type="match status" value="1"/>
</dbReference>
<evidence type="ECO:0000313" key="4">
    <source>
        <dbReference type="EMBL" id="JAH92227.1"/>
    </source>
</evidence>
<dbReference type="PANTHER" id="PTHR46026">
    <property type="entry name" value="RHO-TYPE GUANINE NUCLEOTIDE EXCHANGE FACTOR, ISOFORM F"/>
    <property type="match status" value="1"/>
</dbReference>
<accession>A0A0E9WPG3</accession>
<dbReference type="InterPro" id="IPR001452">
    <property type="entry name" value="SH3_domain"/>
</dbReference>
<evidence type="ECO:0000256" key="2">
    <source>
        <dbReference type="PROSITE-ProRule" id="PRU00192"/>
    </source>
</evidence>
<dbReference type="AlphaFoldDB" id="A0A0E9WPG3"/>
<proteinExistence type="predicted"/>
<dbReference type="SUPFAM" id="SSF50044">
    <property type="entry name" value="SH3-domain"/>
    <property type="match status" value="1"/>
</dbReference>
<dbReference type="FunFam" id="2.30.30.40:FF:000216">
    <property type="entry name" value="growth arrest-specific protein 7 isoform X1"/>
    <property type="match status" value="1"/>
</dbReference>
<dbReference type="PRINTS" id="PR00452">
    <property type="entry name" value="SH3DOMAIN"/>
</dbReference>
<dbReference type="Pfam" id="PF07653">
    <property type="entry name" value="SH3_2"/>
    <property type="match status" value="1"/>
</dbReference>
<name>A0A0E9WPG3_ANGAN</name>
<dbReference type="InterPro" id="IPR036028">
    <property type="entry name" value="SH3-like_dom_sf"/>
</dbReference>
<dbReference type="EMBL" id="GBXM01016350">
    <property type="protein sequence ID" value="JAH92227.1"/>
    <property type="molecule type" value="Transcribed_RNA"/>
</dbReference>
<keyword evidence="1 2" id="KW-0728">SH3 domain</keyword>
<reference evidence="4" key="1">
    <citation type="submission" date="2014-11" db="EMBL/GenBank/DDBJ databases">
        <authorList>
            <person name="Amaro Gonzalez C."/>
        </authorList>
    </citation>
    <scope>NUCLEOTIDE SEQUENCE</scope>
</reference>